<gene>
    <name evidence="5" type="ORF">GRI55_14230</name>
    <name evidence="4" type="ORF">QOZ97_002917</name>
</gene>
<dbReference type="InterPro" id="IPR003362">
    <property type="entry name" value="Bact_transf"/>
</dbReference>
<reference evidence="5 6" key="1">
    <citation type="submission" date="2019-12" db="EMBL/GenBank/DDBJ databases">
        <title>Genomic-based taxomic classification of the family Erythrobacteraceae.</title>
        <authorList>
            <person name="Xu L."/>
        </authorList>
    </citation>
    <scope>NUCLEOTIDE SEQUENCE [LARGE SCALE GENOMIC DNA]</scope>
    <source>
        <strain evidence="5 6">CGMCC 1.8703</strain>
    </source>
</reference>
<dbReference type="Proteomes" id="UP000439914">
    <property type="component" value="Unassembled WGS sequence"/>
</dbReference>
<evidence type="ECO:0000259" key="3">
    <source>
        <dbReference type="Pfam" id="PF02397"/>
    </source>
</evidence>
<dbReference type="EMBL" id="JAUSWK010000007">
    <property type="protein sequence ID" value="MDQ0567361.1"/>
    <property type="molecule type" value="Genomic_DNA"/>
</dbReference>
<evidence type="ECO:0000313" key="5">
    <source>
        <dbReference type="EMBL" id="MXP36905.1"/>
    </source>
</evidence>
<organism evidence="5 6">
    <name type="scientific">Qipengyuania citrea</name>
    <dbReference type="NCBI Taxonomy" id="225971"/>
    <lineage>
        <taxon>Bacteria</taxon>
        <taxon>Pseudomonadati</taxon>
        <taxon>Pseudomonadota</taxon>
        <taxon>Alphaproteobacteria</taxon>
        <taxon>Sphingomonadales</taxon>
        <taxon>Erythrobacteraceae</taxon>
        <taxon>Qipengyuania</taxon>
    </lineage>
</organism>
<sequence length="184" mass="20336">MKRFFDVLFALLIAPLAIFLVLVSAVLIRLSSPGPVIFRQTRVGRNQKLFTCLKLRTMRAGTPDLASHMTNSGLITPIGRVLRRYKLDEIPQVWNIVRGDMSFVGPRPCLPSQNELIEARHALGVYNIRPGITGISQVSGVDMSRPLLLAKLDATYLTSMNLKHDIKLILATAFGAGRGDRVVT</sequence>
<evidence type="ECO:0000313" key="4">
    <source>
        <dbReference type="EMBL" id="MDQ0567361.1"/>
    </source>
</evidence>
<evidence type="ECO:0000313" key="6">
    <source>
        <dbReference type="Proteomes" id="UP000439914"/>
    </source>
</evidence>
<dbReference type="Proteomes" id="UP001238601">
    <property type="component" value="Unassembled WGS sequence"/>
</dbReference>
<comment type="similarity">
    <text evidence="1">Belongs to the bacterial sugar transferase family.</text>
</comment>
<reference evidence="4 7" key="2">
    <citation type="submission" date="2023-07" db="EMBL/GenBank/DDBJ databases">
        <title>Genomic Encyclopedia of Type Strains, Phase IV (KMG-IV): sequencing the most valuable type-strain genomes for metagenomic binning, comparative biology and taxonomic classification.</title>
        <authorList>
            <person name="Goeker M."/>
        </authorList>
    </citation>
    <scope>NUCLEOTIDE SEQUENCE [LARGE SCALE GENOMIC DNA]</scope>
    <source>
        <strain evidence="4 7">DSM 14432</strain>
    </source>
</reference>
<dbReference type="EMBL" id="WTYG01000008">
    <property type="protein sequence ID" value="MXP36905.1"/>
    <property type="molecule type" value="Genomic_DNA"/>
</dbReference>
<evidence type="ECO:0000313" key="7">
    <source>
        <dbReference type="Proteomes" id="UP001238601"/>
    </source>
</evidence>
<dbReference type="GO" id="GO:0000271">
    <property type="term" value="P:polysaccharide biosynthetic process"/>
    <property type="evidence" value="ECO:0007669"/>
    <property type="project" value="UniProtKB-KW"/>
</dbReference>
<dbReference type="Pfam" id="PF02397">
    <property type="entry name" value="Bac_transf"/>
    <property type="match status" value="1"/>
</dbReference>
<evidence type="ECO:0000256" key="2">
    <source>
        <dbReference type="ARBA" id="ARBA00023169"/>
    </source>
</evidence>
<dbReference type="GeneID" id="93687724"/>
<name>A0A6I4UHC4_9SPHN</name>
<comment type="caution">
    <text evidence="5">The sequence shown here is derived from an EMBL/GenBank/DDBJ whole genome shotgun (WGS) entry which is preliminary data.</text>
</comment>
<accession>A0A6I4UHC4</accession>
<dbReference type="PANTHER" id="PTHR30576:SF10">
    <property type="entry name" value="SLL5057 PROTEIN"/>
    <property type="match status" value="1"/>
</dbReference>
<proteinExistence type="inferred from homology"/>
<keyword evidence="2" id="KW-0270">Exopolysaccharide synthesis</keyword>
<dbReference type="PANTHER" id="PTHR30576">
    <property type="entry name" value="COLANIC BIOSYNTHESIS UDP-GLUCOSE LIPID CARRIER TRANSFERASE"/>
    <property type="match status" value="1"/>
</dbReference>
<dbReference type="GO" id="GO:0016780">
    <property type="term" value="F:phosphotransferase activity, for other substituted phosphate groups"/>
    <property type="evidence" value="ECO:0007669"/>
    <property type="project" value="TreeGrafter"/>
</dbReference>
<evidence type="ECO:0000256" key="1">
    <source>
        <dbReference type="ARBA" id="ARBA00006464"/>
    </source>
</evidence>
<keyword evidence="5" id="KW-0808">Transferase</keyword>
<dbReference type="AlphaFoldDB" id="A0A6I4UHC4"/>
<keyword evidence="7" id="KW-1185">Reference proteome</keyword>
<dbReference type="RefSeq" id="WP_160767597.1">
    <property type="nucleotide sequence ID" value="NZ_JAUSWK010000007.1"/>
</dbReference>
<protein>
    <submittedName>
        <fullName evidence="4">O-antigen biosynthesis protein WbqP</fullName>
    </submittedName>
    <submittedName>
        <fullName evidence="5">Sugar transferase</fullName>
    </submittedName>
</protein>
<feature type="domain" description="Bacterial sugar transferase" evidence="3">
    <location>
        <begin position="2"/>
        <end position="173"/>
    </location>
</feature>